<dbReference type="PANTHER" id="PTHR24009:SF0">
    <property type="entry name" value="ZINC FINGER CCCH DOMAIN-CONTAINING PROTEIN 18"/>
    <property type="match status" value="1"/>
</dbReference>
<keyword evidence="2 7" id="KW-0863">Zinc-finger</keyword>
<dbReference type="PROSITE" id="PS51644">
    <property type="entry name" value="HTH_OST"/>
    <property type="match status" value="1"/>
</dbReference>
<evidence type="ECO:0008006" key="14">
    <source>
        <dbReference type="Google" id="ProtNLM"/>
    </source>
</evidence>
<evidence type="ECO:0000256" key="2">
    <source>
        <dbReference type="ARBA" id="ARBA00022771"/>
    </source>
</evidence>
<dbReference type="InterPro" id="IPR000571">
    <property type="entry name" value="Znf_CCCH"/>
</dbReference>
<keyword evidence="5" id="KW-0238">DNA-binding</keyword>
<evidence type="ECO:0000256" key="5">
    <source>
        <dbReference type="ARBA" id="ARBA00023125"/>
    </source>
</evidence>
<name>A0AAV0YRH4_VICFA</name>
<dbReference type="InterPro" id="IPR012677">
    <property type="entry name" value="Nucleotide-bd_a/b_plait_sf"/>
</dbReference>
<dbReference type="Proteomes" id="UP001157006">
    <property type="component" value="Chromosome 1L"/>
</dbReference>
<feature type="domain" description="HTH OST-type" evidence="11">
    <location>
        <begin position="240"/>
        <end position="323"/>
    </location>
</feature>
<keyword evidence="3 7" id="KW-0862">Zinc</keyword>
<dbReference type="PROSITE" id="PS50102">
    <property type="entry name" value="RRM"/>
    <property type="match status" value="1"/>
</dbReference>
<keyword evidence="4 6" id="KW-0694">RNA-binding</keyword>
<evidence type="ECO:0000256" key="7">
    <source>
        <dbReference type="PROSITE-ProRule" id="PRU00723"/>
    </source>
</evidence>
<dbReference type="SUPFAM" id="SSF90229">
    <property type="entry name" value="CCCH zinc finger"/>
    <property type="match status" value="1"/>
</dbReference>
<keyword evidence="1 7" id="KW-0479">Metal-binding</keyword>
<accession>A0AAV0YRH4</accession>
<dbReference type="InterPro" id="IPR056276">
    <property type="entry name" value="AtC3H46-like_PABC-like"/>
</dbReference>
<dbReference type="InterPro" id="IPR035979">
    <property type="entry name" value="RBD_domain_sf"/>
</dbReference>
<reference evidence="12 13" key="1">
    <citation type="submission" date="2023-01" db="EMBL/GenBank/DDBJ databases">
        <authorList>
            <person name="Kreplak J."/>
        </authorList>
    </citation>
    <scope>NUCLEOTIDE SEQUENCE [LARGE SCALE GENOMIC DNA]</scope>
</reference>
<feature type="zinc finger region" description="C3H1-type" evidence="7">
    <location>
        <begin position="187"/>
        <end position="214"/>
    </location>
</feature>
<evidence type="ECO:0000259" key="11">
    <source>
        <dbReference type="PROSITE" id="PS51644"/>
    </source>
</evidence>
<dbReference type="SUPFAM" id="SSF54928">
    <property type="entry name" value="RNA-binding domain, RBD"/>
    <property type="match status" value="1"/>
</dbReference>
<protein>
    <recommendedName>
        <fullName evidence="14">Zinc finger CCCH domain-containing protein 18-like</fullName>
    </recommendedName>
</protein>
<keyword evidence="13" id="KW-1185">Reference proteome</keyword>
<dbReference type="InterPro" id="IPR036855">
    <property type="entry name" value="Znf_CCCH_sf"/>
</dbReference>
<dbReference type="GO" id="GO:0003677">
    <property type="term" value="F:DNA binding"/>
    <property type="evidence" value="ECO:0007669"/>
    <property type="project" value="UniProtKB-KW"/>
</dbReference>
<dbReference type="SMART" id="SM00360">
    <property type="entry name" value="RRM"/>
    <property type="match status" value="1"/>
</dbReference>
<dbReference type="InterPro" id="IPR025605">
    <property type="entry name" value="OST-HTH/LOTUS_dom"/>
</dbReference>
<feature type="region of interest" description="Disordered" evidence="8">
    <location>
        <begin position="526"/>
        <end position="557"/>
    </location>
</feature>
<dbReference type="GO" id="GO:0008270">
    <property type="term" value="F:zinc ion binding"/>
    <property type="evidence" value="ECO:0007669"/>
    <property type="project" value="UniProtKB-KW"/>
</dbReference>
<organism evidence="12 13">
    <name type="scientific">Vicia faba</name>
    <name type="common">Broad bean</name>
    <name type="synonym">Faba vulgaris</name>
    <dbReference type="NCBI Taxonomy" id="3906"/>
    <lineage>
        <taxon>Eukaryota</taxon>
        <taxon>Viridiplantae</taxon>
        <taxon>Streptophyta</taxon>
        <taxon>Embryophyta</taxon>
        <taxon>Tracheophyta</taxon>
        <taxon>Spermatophyta</taxon>
        <taxon>Magnoliopsida</taxon>
        <taxon>eudicotyledons</taxon>
        <taxon>Gunneridae</taxon>
        <taxon>Pentapetalae</taxon>
        <taxon>rosids</taxon>
        <taxon>fabids</taxon>
        <taxon>Fabales</taxon>
        <taxon>Fabaceae</taxon>
        <taxon>Papilionoideae</taxon>
        <taxon>50 kb inversion clade</taxon>
        <taxon>NPAAA clade</taxon>
        <taxon>Hologalegina</taxon>
        <taxon>IRL clade</taxon>
        <taxon>Fabeae</taxon>
        <taxon>Vicia</taxon>
    </lineage>
</organism>
<dbReference type="EMBL" id="OX451736">
    <property type="protein sequence ID" value="CAI8586980.1"/>
    <property type="molecule type" value="Genomic_DNA"/>
</dbReference>
<sequence>MDILDCARIILDRVLKFDPENARKVVGYLLMQNLSEPEMARLVSCPDQIMAEVVLNAKIQMLAVTSAMTSPSPNVAPPRGLAYFPGFSPSSPPPPPTPRNFQGPSTYWDLQSSASNENQEFMGVSYLDSVTELQKQAQMLSLENHLDHVNTRPRGVFVNDYNNGFDSSVVNFGGRSAKRFSNSNQSEFPVKICHYFSKGYCRHGGNCRYFHGQVPHESLSSQIHMHGNGDNEDQVISPRSLAQIESEIIELLKQKRGNPMSIASLPMAYFERYKKALQAQGYLTESQRHGKSGYSLTRLLARLNGIRLIDRPHGQHAVILAEDAPKYIQTRDLVQNISASRQIYMTFPADSTFSEDDVASYFNEIGPVDDVRIPCQHKRMFGFVTFAHPETVRIILEKGNPHFVRGSRVLVKPYRENTRRYQDRVEHFPCCPRYYTNMDSEFDLIQRELGPRELGKHRSMMRRQRMEEAQAFEHHKRSLEQLQLSQRVLPVSGFSADGFRVPDDRFNFQPSEVLNYTLNDVSKVAETDSSEGSNEVHVPHPPKVPHFPDEFPIENNN</sequence>
<gene>
    <name evidence="12" type="ORF">VFH_I279120</name>
</gene>
<evidence type="ECO:0000256" key="4">
    <source>
        <dbReference type="ARBA" id="ARBA00022884"/>
    </source>
</evidence>
<evidence type="ECO:0000256" key="8">
    <source>
        <dbReference type="SAM" id="MobiDB-lite"/>
    </source>
</evidence>
<evidence type="ECO:0000256" key="6">
    <source>
        <dbReference type="PROSITE-ProRule" id="PRU00176"/>
    </source>
</evidence>
<dbReference type="GO" id="GO:0003723">
    <property type="term" value="F:RNA binding"/>
    <property type="evidence" value="ECO:0007669"/>
    <property type="project" value="UniProtKB-UniRule"/>
</dbReference>
<evidence type="ECO:0000256" key="1">
    <source>
        <dbReference type="ARBA" id="ARBA00022723"/>
    </source>
</evidence>
<evidence type="ECO:0000313" key="13">
    <source>
        <dbReference type="Proteomes" id="UP001157006"/>
    </source>
</evidence>
<dbReference type="AlphaFoldDB" id="A0AAV0YRH4"/>
<evidence type="ECO:0000259" key="10">
    <source>
        <dbReference type="PROSITE" id="PS50103"/>
    </source>
</evidence>
<evidence type="ECO:0000313" key="12">
    <source>
        <dbReference type="EMBL" id="CAI8586980.1"/>
    </source>
</evidence>
<dbReference type="Gene3D" id="3.30.70.330">
    <property type="match status" value="1"/>
</dbReference>
<dbReference type="Gene3D" id="4.10.1000.10">
    <property type="entry name" value="Zinc finger, CCCH-type"/>
    <property type="match status" value="1"/>
</dbReference>
<dbReference type="InterPro" id="IPR000504">
    <property type="entry name" value="RRM_dom"/>
</dbReference>
<feature type="domain" description="RRM" evidence="9">
    <location>
        <begin position="330"/>
        <end position="416"/>
    </location>
</feature>
<proteinExistence type="predicted"/>
<dbReference type="PROSITE" id="PS50103">
    <property type="entry name" value="ZF_C3H1"/>
    <property type="match status" value="1"/>
</dbReference>
<dbReference type="FunFam" id="3.30.70.330:FF:000678">
    <property type="entry name" value="zinc finger CCCH domain-containing protein 53-like isoform X2"/>
    <property type="match status" value="1"/>
</dbReference>
<dbReference type="Pfam" id="PF23182">
    <property type="entry name" value="PABC_AtC3H46"/>
    <property type="match status" value="1"/>
</dbReference>
<evidence type="ECO:0000259" key="9">
    <source>
        <dbReference type="PROSITE" id="PS50102"/>
    </source>
</evidence>
<dbReference type="PANTHER" id="PTHR24009">
    <property type="entry name" value="RNA-BINDING (RRM/RBD/RNP MOTIFS)"/>
    <property type="match status" value="1"/>
</dbReference>
<dbReference type="Pfam" id="PF00076">
    <property type="entry name" value="RRM_1"/>
    <property type="match status" value="1"/>
</dbReference>
<feature type="domain" description="C3H1-type" evidence="10">
    <location>
        <begin position="187"/>
        <end position="214"/>
    </location>
</feature>
<evidence type="ECO:0000256" key="3">
    <source>
        <dbReference type="ARBA" id="ARBA00022833"/>
    </source>
</evidence>